<dbReference type="Proteomes" id="UP001443914">
    <property type="component" value="Unassembled WGS sequence"/>
</dbReference>
<organism evidence="3 4">
    <name type="scientific">Saponaria officinalis</name>
    <name type="common">Common soapwort</name>
    <name type="synonym">Lychnis saponaria</name>
    <dbReference type="NCBI Taxonomy" id="3572"/>
    <lineage>
        <taxon>Eukaryota</taxon>
        <taxon>Viridiplantae</taxon>
        <taxon>Streptophyta</taxon>
        <taxon>Embryophyta</taxon>
        <taxon>Tracheophyta</taxon>
        <taxon>Spermatophyta</taxon>
        <taxon>Magnoliopsida</taxon>
        <taxon>eudicotyledons</taxon>
        <taxon>Gunneridae</taxon>
        <taxon>Pentapetalae</taxon>
        <taxon>Caryophyllales</taxon>
        <taxon>Caryophyllaceae</taxon>
        <taxon>Caryophylleae</taxon>
        <taxon>Saponaria</taxon>
    </lineage>
</organism>
<accession>A0AAW1IL84</accession>
<name>A0AAW1IL84_SAPOF</name>
<evidence type="ECO:0000313" key="3">
    <source>
        <dbReference type="EMBL" id="KAK9690551.1"/>
    </source>
</evidence>
<protein>
    <recommendedName>
        <fullName evidence="2">Alpha 1,4-glycosyltransferase domain-containing protein</fullName>
    </recommendedName>
</protein>
<keyword evidence="1" id="KW-1133">Transmembrane helix</keyword>
<dbReference type="InterPro" id="IPR029044">
    <property type="entry name" value="Nucleotide-diphossugar_trans"/>
</dbReference>
<keyword evidence="1" id="KW-0812">Transmembrane</keyword>
<dbReference type="InterPro" id="IPR044789">
    <property type="entry name" value="Put_A1-4-GlycosylTfrase_plant"/>
</dbReference>
<gene>
    <name evidence="3" type="ORF">RND81_09G136900</name>
</gene>
<sequence length="411" mass="47272">MMKTICSSNSITQLLLCVSLLAIFLYSFIYVQPWQHNHVDIVTINPTRIIMQSTIIDQVHAENCSSIELVDDLSMPPRHAKPEKRIAWFMPRLKNSKILQSTVKTRQFHDKIIGFLSQGSDNNDTKCKVVFFMTWISPKKLFGKRDLLSLESVFKAHPRGCVVILSKSMDSKPGWRILEPLVSQGYRVLAVAPDFQLIFSNTPAEEWIKRLEAGLIDPGTIPITQNLSNLLRLVALYKYGGVYIDTDVVILKDVSSLRNSIGIQTMENKAINQGTTLNNAVLIFDKGHPMLLKFIEEFAYTFNGRRWGFNGPSLVTRVVYRRNRDKRIKVNVLPLTAFYPVDWIEIVDYFKKPILKNETKWAQEQLHRVNSESYGIHLWNKDSRNLMIEEGSIIEKLILDHCIICQDIYIS</sequence>
<dbReference type="SUPFAM" id="SSF53448">
    <property type="entry name" value="Nucleotide-diphospho-sugar transferases"/>
    <property type="match status" value="1"/>
</dbReference>
<dbReference type="Pfam" id="PF04572">
    <property type="entry name" value="Gb3_synth"/>
    <property type="match status" value="1"/>
</dbReference>
<evidence type="ECO:0000256" key="1">
    <source>
        <dbReference type="SAM" id="Phobius"/>
    </source>
</evidence>
<dbReference type="InterPro" id="IPR007652">
    <property type="entry name" value="A1-4-GlycosylTfrase_dom"/>
</dbReference>
<dbReference type="InterPro" id="IPR007577">
    <property type="entry name" value="GlycoTrfase_DXD_sugar-bd_CS"/>
</dbReference>
<evidence type="ECO:0000313" key="4">
    <source>
        <dbReference type="Proteomes" id="UP001443914"/>
    </source>
</evidence>
<dbReference type="PANTHER" id="PTHR46781:SF2">
    <property type="entry name" value="ALPHA 1,4-GLYCOSYLTRANSFERASE FAMILY PROTEIN"/>
    <property type="match status" value="1"/>
</dbReference>
<evidence type="ECO:0000259" key="2">
    <source>
        <dbReference type="Pfam" id="PF04572"/>
    </source>
</evidence>
<dbReference type="Pfam" id="PF04488">
    <property type="entry name" value="Gly_transf_sug"/>
    <property type="match status" value="1"/>
</dbReference>
<dbReference type="PANTHER" id="PTHR46781">
    <property type="entry name" value="ALPHA 1,4-GLYCOSYLTRANSFERASE FAMILY PROTEIN"/>
    <property type="match status" value="1"/>
</dbReference>
<dbReference type="Gene3D" id="3.90.550.20">
    <property type="match status" value="1"/>
</dbReference>
<dbReference type="EMBL" id="JBDFQZ010000009">
    <property type="protein sequence ID" value="KAK9690551.1"/>
    <property type="molecule type" value="Genomic_DNA"/>
</dbReference>
<keyword evidence="4" id="KW-1185">Reference proteome</keyword>
<comment type="caution">
    <text evidence="3">The sequence shown here is derived from an EMBL/GenBank/DDBJ whole genome shotgun (WGS) entry which is preliminary data.</text>
</comment>
<proteinExistence type="predicted"/>
<feature type="transmembrane region" description="Helical" evidence="1">
    <location>
        <begin position="12"/>
        <end position="31"/>
    </location>
</feature>
<dbReference type="AlphaFoldDB" id="A0AAW1IL84"/>
<reference evidence="3" key="1">
    <citation type="submission" date="2024-03" db="EMBL/GenBank/DDBJ databases">
        <title>WGS assembly of Saponaria officinalis var. Norfolk2.</title>
        <authorList>
            <person name="Jenkins J."/>
            <person name="Shu S."/>
            <person name="Grimwood J."/>
            <person name="Barry K."/>
            <person name="Goodstein D."/>
            <person name="Schmutz J."/>
            <person name="Leebens-Mack J."/>
            <person name="Osbourn A."/>
        </authorList>
    </citation>
    <scope>NUCLEOTIDE SEQUENCE [LARGE SCALE GENOMIC DNA]</scope>
    <source>
        <strain evidence="3">JIC</strain>
    </source>
</reference>
<keyword evidence="1" id="KW-0472">Membrane</keyword>
<feature type="domain" description="Alpha 1,4-glycosyltransferase" evidence="2">
    <location>
        <begin position="284"/>
        <end position="407"/>
    </location>
</feature>